<evidence type="ECO:0000313" key="3">
    <source>
        <dbReference type="Proteomes" id="UP000266723"/>
    </source>
</evidence>
<proteinExistence type="predicted"/>
<comment type="caution">
    <text evidence="2">The sequence shown here is derived from an EMBL/GenBank/DDBJ whole genome shotgun (WGS) entry which is preliminary data.</text>
</comment>
<sequence>MGEKVSTTFYQRVRRAVALYRSRFQPNLPTKGGSESSMDRFIPYVPQTKRDRSKPRKDKHRMVDEDAVDRQLSSDNILKDYLDSQGGGSSGEQFNLDGLFEFDFPPTKGGSNEVPDFPRGRGWSMEALETSKQEARMARFKAEVADKEIAHLKNELEGSRRRERESFEKEVNHAYRALQGACGLSRVSWNRGWFVPYAASDYSFTNEYAKQTGNMAEKDEKDKDLKIYEVEEEIWEQ</sequence>
<organism evidence="2 3">
    <name type="scientific">Brassica cretica</name>
    <name type="common">Mustard</name>
    <dbReference type="NCBI Taxonomy" id="69181"/>
    <lineage>
        <taxon>Eukaryota</taxon>
        <taxon>Viridiplantae</taxon>
        <taxon>Streptophyta</taxon>
        <taxon>Embryophyta</taxon>
        <taxon>Tracheophyta</taxon>
        <taxon>Spermatophyta</taxon>
        <taxon>Magnoliopsida</taxon>
        <taxon>eudicotyledons</taxon>
        <taxon>Gunneridae</taxon>
        <taxon>Pentapetalae</taxon>
        <taxon>rosids</taxon>
        <taxon>malvids</taxon>
        <taxon>Brassicales</taxon>
        <taxon>Brassicaceae</taxon>
        <taxon>Brassiceae</taxon>
        <taxon>Brassica</taxon>
    </lineage>
</organism>
<evidence type="ECO:0000313" key="2">
    <source>
        <dbReference type="EMBL" id="KAF3530405.1"/>
    </source>
</evidence>
<keyword evidence="3" id="KW-1185">Reference proteome</keyword>
<feature type="compositionally biased region" description="Basic residues" evidence="1">
    <location>
        <begin position="51"/>
        <end position="60"/>
    </location>
</feature>
<feature type="compositionally biased region" description="Polar residues" evidence="1">
    <location>
        <begin position="25"/>
        <end position="36"/>
    </location>
</feature>
<dbReference type="EMBL" id="QGKV02001507">
    <property type="protein sequence ID" value="KAF3530405.1"/>
    <property type="molecule type" value="Genomic_DNA"/>
</dbReference>
<reference evidence="2 3" key="1">
    <citation type="journal article" date="2020" name="BMC Genomics">
        <title>Intraspecific diversification of the crop wild relative Brassica cretica Lam. using demographic model selection.</title>
        <authorList>
            <person name="Kioukis A."/>
            <person name="Michalopoulou V.A."/>
            <person name="Briers L."/>
            <person name="Pirintsos S."/>
            <person name="Studholme D.J."/>
            <person name="Pavlidis P."/>
            <person name="Sarris P.F."/>
        </authorList>
    </citation>
    <scope>NUCLEOTIDE SEQUENCE [LARGE SCALE GENOMIC DNA]</scope>
    <source>
        <strain evidence="3">cv. PFS-1207/04</strain>
    </source>
</reference>
<protein>
    <submittedName>
        <fullName evidence="2">Uncharacterized protein</fullName>
    </submittedName>
</protein>
<name>A0ABQ7BDY7_BRACR</name>
<evidence type="ECO:0000256" key="1">
    <source>
        <dbReference type="SAM" id="MobiDB-lite"/>
    </source>
</evidence>
<feature type="region of interest" description="Disordered" evidence="1">
    <location>
        <begin position="25"/>
        <end position="63"/>
    </location>
</feature>
<gene>
    <name evidence="2" type="ORF">DY000_02039721</name>
</gene>
<dbReference type="Proteomes" id="UP000266723">
    <property type="component" value="Unassembled WGS sequence"/>
</dbReference>
<accession>A0ABQ7BDY7</accession>